<evidence type="ECO:0000313" key="6">
    <source>
        <dbReference type="EMBL" id="MBM9469379.1"/>
    </source>
</evidence>
<reference evidence="6" key="1">
    <citation type="submission" date="2021-01" db="EMBL/GenBank/DDBJ databases">
        <title>YIM 132084 draft genome.</title>
        <authorList>
            <person name="An D."/>
        </authorList>
    </citation>
    <scope>NUCLEOTIDE SEQUENCE</scope>
    <source>
        <strain evidence="6">YIM 132084</strain>
    </source>
</reference>
<gene>
    <name evidence="6" type="ORF">JL106_18995</name>
</gene>
<comment type="caution">
    <text evidence="6">The sequence shown here is derived from an EMBL/GenBank/DDBJ whole genome shotgun (WGS) entry which is preliminary data.</text>
</comment>
<dbReference type="PANTHER" id="PTHR12526">
    <property type="entry name" value="GLYCOSYLTRANSFERASE"/>
    <property type="match status" value="1"/>
</dbReference>
<protein>
    <submittedName>
        <fullName evidence="6">Glycosyltransferase</fullName>
    </submittedName>
</protein>
<keyword evidence="7" id="KW-1185">Reference proteome</keyword>
<feature type="compositionally biased region" description="Low complexity" evidence="3">
    <location>
        <begin position="11"/>
        <end position="23"/>
    </location>
</feature>
<evidence type="ECO:0000256" key="2">
    <source>
        <dbReference type="ARBA" id="ARBA00022679"/>
    </source>
</evidence>
<dbReference type="GO" id="GO:0016757">
    <property type="term" value="F:glycosyltransferase activity"/>
    <property type="evidence" value="ECO:0007669"/>
    <property type="project" value="UniProtKB-KW"/>
</dbReference>
<evidence type="ECO:0000256" key="3">
    <source>
        <dbReference type="SAM" id="MobiDB-lite"/>
    </source>
</evidence>
<evidence type="ECO:0000259" key="5">
    <source>
        <dbReference type="Pfam" id="PF13439"/>
    </source>
</evidence>
<keyword evidence="2" id="KW-0808">Transferase</keyword>
<evidence type="ECO:0000313" key="7">
    <source>
        <dbReference type="Proteomes" id="UP000663792"/>
    </source>
</evidence>
<feature type="region of interest" description="Disordered" evidence="3">
    <location>
        <begin position="1"/>
        <end position="27"/>
    </location>
</feature>
<dbReference type="SUPFAM" id="SSF53756">
    <property type="entry name" value="UDP-Glycosyltransferase/glycogen phosphorylase"/>
    <property type="match status" value="1"/>
</dbReference>
<keyword evidence="1" id="KW-0328">Glycosyltransferase</keyword>
<dbReference type="Proteomes" id="UP000663792">
    <property type="component" value="Unassembled WGS sequence"/>
</dbReference>
<evidence type="ECO:0000259" key="4">
    <source>
        <dbReference type="Pfam" id="PF00534"/>
    </source>
</evidence>
<dbReference type="AlphaFoldDB" id="A0A938YJN5"/>
<dbReference type="EMBL" id="JAERWK010000026">
    <property type="protein sequence ID" value="MBM9469379.1"/>
    <property type="molecule type" value="Genomic_DNA"/>
</dbReference>
<accession>A0A938YJN5</accession>
<evidence type="ECO:0000256" key="1">
    <source>
        <dbReference type="ARBA" id="ARBA00022676"/>
    </source>
</evidence>
<dbReference type="PANTHER" id="PTHR12526:SF635">
    <property type="entry name" value="GLYCOSYL TRANSFERASE GROUP 1"/>
    <property type="match status" value="1"/>
</dbReference>
<name>A0A938YJN5_9ACTN</name>
<proteinExistence type="predicted"/>
<dbReference type="InterPro" id="IPR028098">
    <property type="entry name" value="Glyco_trans_4-like_N"/>
</dbReference>
<feature type="domain" description="Glycosyltransferase subfamily 4-like N-terminal" evidence="5">
    <location>
        <begin position="55"/>
        <end position="229"/>
    </location>
</feature>
<dbReference type="InterPro" id="IPR001296">
    <property type="entry name" value="Glyco_trans_1"/>
</dbReference>
<dbReference type="Pfam" id="PF13439">
    <property type="entry name" value="Glyco_transf_4"/>
    <property type="match status" value="1"/>
</dbReference>
<dbReference type="Pfam" id="PF00534">
    <property type="entry name" value="Glycos_transf_1"/>
    <property type="match status" value="1"/>
</dbReference>
<organism evidence="6 7">
    <name type="scientific">Nakamurella leprariae</name>
    <dbReference type="NCBI Taxonomy" id="2803911"/>
    <lineage>
        <taxon>Bacteria</taxon>
        <taxon>Bacillati</taxon>
        <taxon>Actinomycetota</taxon>
        <taxon>Actinomycetes</taxon>
        <taxon>Nakamurellales</taxon>
        <taxon>Nakamurellaceae</taxon>
        <taxon>Nakamurella</taxon>
    </lineage>
</organism>
<feature type="domain" description="Glycosyl transferase family 1" evidence="4">
    <location>
        <begin position="244"/>
        <end position="403"/>
    </location>
</feature>
<dbReference type="Gene3D" id="3.40.50.2000">
    <property type="entry name" value="Glycogen Phosphorylase B"/>
    <property type="match status" value="2"/>
</dbReference>
<sequence>MSSHPFRPRSVVTDPDPVTDPDTGGATDLQHRPLDIAMVSEHASPLAVLGGQDAGGQNVHVAELARALAARGHRVRVYTRRDAADLPERVALTEGVEVVHVTAGPAVEIGKDELLPHMPEFGRRLTEQWTAGPPDVVHAHFWMSGVASLPAARETRTPLLQTFHALGTVKRRHQGSRDTSPAERIALETELGRAVDTVVATCTDEVAELVAMGVPADRVTVVPCGVDVDHFSPGAGARGEPGRLRLLSVGRLVERKGVDTVLRALVELPDCELLVAGGPEIASLGRDPEAVRLRFVAAELGVADRVRMLGRVGHDDMPGLLRSADVVVATPWYEPFGIVPIEAAACGRPVVGSAVGGLLDTVLPGRTGLLVPPRDPAALAAAVRELAADPDRRAAMGRAARERAVRQYSWASVARATEAVYREVRRNAMGEAARPGPDGTRAAARMLGVAG</sequence>